<feature type="compositionally biased region" description="Basic residues" evidence="1">
    <location>
        <begin position="121"/>
        <end position="132"/>
    </location>
</feature>
<evidence type="ECO:0000256" key="1">
    <source>
        <dbReference type="SAM" id="MobiDB-lite"/>
    </source>
</evidence>
<dbReference type="EMBL" id="BAABAT010000055">
    <property type="protein sequence ID" value="GAA4262781.1"/>
    <property type="molecule type" value="Genomic_DNA"/>
</dbReference>
<dbReference type="RefSeq" id="WP_345140693.1">
    <property type="nucleotide sequence ID" value="NZ_BAABAT010000055.1"/>
</dbReference>
<name>A0ABP8DS84_9ACTN</name>
<evidence type="ECO:0000313" key="3">
    <source>
        <dbReference type="Proteomes" id="UP001500620"/>
    </source>
</evidence>
<reference evidence="3" key="1">
    <citation type="journal article" date="2019" name="Int. J. Syst. Evol. Microbiol.">
        <title>The Global Catalogue of Microorganisms (GCM) 10K type strain sequencing project: providing services to taxonomists for standard genome sequencing and annotation.</title>
        <authorList>
            <consortium name="The Broad Institute Genomics Platform"/>
            <consortium name="The Broad Institute Genome Sequencing Center for Infectious Disease"/>
            <person name="Wu L."/>
            <person name="Ma J."/>
        </authorList>
    </citation>
    <scope>NUCLEOTIDE SEQUENCE [LARGE SCALE GENOMIC DNA]</scope>
    <source>
        <strain evidence="3">JCM 17441</strain>
    </source>
</reference>
<accession>A0ABP8DS84</accession>
<comment type="caution">
    <text evidence="2">The sequence shown here is derived from an EMBL/GenBank/DDBJ whole genome shotgun (WGS) entry which is preliminary data.</text>
</comment>
<organism evidence="2 3">
    <name type="scientific">Dactylosporangium darangshiense</name>
    <dbReference type="NCBI Taxonomy" id="579108"/>
    <lineage>
        <taxon>Bacteria</taxon>
        <taxon>Bacillati</taxon>
        <taxon>Actinomycetota</taxon>
        <taxon>Actinomycetes</taxon>
        <taxon>Micromonosporales</taxon>
        <taxon>Micromonosporaceae</taxon>
        <taxon>Dactylosporangium</taxon>
    </lineage>
</organism>
<evidence type="ECO:0000313" key="2">
    <source>
        <dbReference type="EMBL" id="GAA4262781.1"/>
    </source>
</evidence>
<keyword evidence="3" id="KW-1185">Reference proteome</keyword>
<protein>
    <submittedName>
        <fullName evidence="2">Uncharacterized protein</fullName>
    </submittedName>
</protein>
<feature type="region of interest" description="Disordered" evidence="1">
    <location>
        <begin position="107"/>
        <end position="132"/>
    </location>
</feature>
<dbReference type="Proteomes" id="UP001500620">
    <property type="component" value="Unassembled WGS sequence"/>
</dbReference>
<proteinExistence type="predicted"/>
<gene>
    <name evidence="2" type="ORF">GCM10022255_101380</name>
</gene>
<sequence length="132" mass="13909">MASTPPLPAQDDRGTFIVIGGSPYVAYATHSGPAYLTRATYDPDGTITLHAVGAPHARLDLAADAGRWRAERDAYAATAGHACARCGTPLAQIDGAWVSIDDTTTAGGLSFCPPDPDTSRPRQHRPRRRTPG</sequence>